<evidence type="ECO:0000256" key="1">
    <source>
        <dbReference type="SAM" id="MobiDB-lite"/>
    </source>
</evidence>
<sequence length="202" mass="21445">MLSSTLKSVVGSLPTVSEPNGSQIRSAPSLTMLKLNKTIFSPLQLTGNGNGKELSRQETTATAVSRRELIGLAATTLGGLALFAAEPAEALEVADIGNSIKELFGFFKGKPKTGADNEKKPNNGTDDKKPKTETHGNKPKIEVDEKKSKVENHGNKPKVDEKKTKNGDDTKASAPHHSEKEKVSSSSAATAILPNILNYTVP</sequence>
<proteinExistence type="predicted"/>
<gene>
    <name evidence="2" type="ORF">AABB24_009114</name>
</gene>
<evidence type="ECO:0000313" key="2">
    <source>
        <dbReference type="EMBL" id="KAL3368073.1"/>
    </source>
</evidence>
<dbReference type="AlphaFoldDB" id="A0ABD2UKL2"/>
<evidence type="ECO:0000313" key="3">
    <source>
        <dbReference type="Proteomes" id="UP001627284"/>
    </source>
</evidence>
<feature type="compositionally biased region" description="Basic and acidic residues" evidence="1">
    <location>
        <begin position="113"/>
        <end position="183"/>
    </location>
</feature>
<organism evidence="2 3">
    <name type="scientific">Solanum stoloniferum</name>
    <dbReference type="NCBI Taxonomy" id="62892"/>
    <lineage>
        <taxon>Eukaryota</taxon>
        <taxon>Viridiplantae</taxon>
        <taxon>Streptophyta</taxon>
        <taxon>Embryophyta</taxon>
        <taxon>Tracheophyta</taxon>
        <taxon>Spermatophyta</taxon>
        <taxon>Magnoliopsida</taxon>
        <taxon>eudicotyledons</taxon>
        <taxon>Gunneridae</taxon>
        <taxon>Pentapetalae</taxon>
        <taxon>asterids</taxon>
        <taxon>lamiids</taxon>
        <taxon>Solanales</taxon>
        <taxon>Solanaceae</taxon>
        <taxon>Solanoideae</taxon>
        <taxon>Solaneae</taxon>
        <taxon>Solanum</taxon>
    </lineage>
</organism>
<dbReference type="Proteomes" id="UP001627284">
    <property type="component" value="Unassembled WGS sequence"/>
</dbReference>
<reference evidence="2 3" key="1">
    <citation type="submission" date="2024-05" db="EMBL/GenBank/DDBJ databases">
        <title>De novo assembly of an allotetraploid wild potato.</title>
        <authorList>
            <person name="Hosaka A.J."/>
        </authorList>
    </citation>
    <scope>NUCLEOTIDE SEQUENCE [LARGE SCALE GENOMIC DNA]</scope>
    <source>
        <tissue evidence="2">Young leaves</tissue>
    </source>
</reference>
<accession>A0ABD2UKL2</accession>
<dbReference type="EMBL" id="JBJKTR010000005">
    <property type="protein sequence ID" value="KAL3368073.1"/>
    <property type="molecule type" value="Genomic_DNA"/>
</dbReference>
<feature type="region of interest" description="Disordered" evidence="1">
    <location>
        <begin position="108"/>
        <end position="202"/>
    </location>
</feature>
<keyword evidence="3" id="KW-1185">Reference proteome</keyword>
<protein>
    <submittedName>
        <fullName evidence="2">Uncharacterized protein</fullName>
    </submittedName>
</protein>
<name>A0ABD2UKL2_9SOLN</name>
<comment type="caution">
    <text evidence="2">The sequence shown here is derived from an EMBL/GenBank/DDBJ whole genome shotgun (WGS) entry which is preliminary data.</text>
</comment>